<dbReference type="GO" id="GO:0016705">
    <property type="term" value="F:oxidoreductase activity, acting on paired donors, with incorporation or reduction of molecular oxygen"/>
    <property type="evidence" value="ECO:0007669"/>
    <property type="project" value="InterPro"/>
</dbReference>
<proteinExistence type="predicted"/>
<dbReference type="Gene3D" id="3.20.20.30">
    <property type="entry name" value="Luciferase-like domain"/>
    <property type="match status" value="1"/>
</dbReference>
<name>A0A6J6SUX3_9ZZZZ</name>
<dbReference type="SUPFAM" id="SSF51679">
    <property type="entry name" value="Bacterial luciferase-like"/>
    <property type="match status" value="1"/>
</dbReference>
<gene>
    <name evidence="5" type="ORF">UFOPK2806_00208</name>
    <name evidence="6" type="ORF">UFOPK4306_01671</name>
</gene>
<dbReference type="InterPro" id="IPR036661">
    <property type="entry name" value="Luciferase-like_sf"/>
</dbReference>
<reference evidence="5" key="1">
    <citation type="submission" date="2020-05" db="EMBL/GenBank/DDBJ databases">
        <authorList>
            <person name="Chiriac C."/>
            <person name="Salcher M."/>
            <person name="Ghai R."/>
            <person name="Kavagutti S V."/>
        </authorList>
    </citation>
    <scope>NUCLEOTIDE SEQUENCE</scope>
</reference>
<dbReference type="EMBL" id="CAFBQP010000066">
    <property type="protein sequence ID" value="CAB5065832.1"/>
    <property type="molecule type" value="Genomic_DNA"/>
</dbReference>
<dbReference type="InterPro" id="IPR050766">
    <property type="entry name" value="Bact_Lucif_Oxidored"/>
</dbReference>
<keyword evidence="3" id="KW-0503">Monooxygenase</keyword>
<sequence length="395" mass="43586">MANSNRMTFGIFLPPMHKVGLNPHLAIHRNLELIEHLDRLGYHEVWVGEHHSAGSELIASPEVFIATAAERTRTIRLGTGVSSLPYHHPYMLADRIVLLDHLTRGRVMFGAGPGQLTSDAMMLGIEPGTQRPRMEEAFDVMMRLFRGETVTHHADWFTCQDAVLQLAPYSDFDVVVAATASPSGSKTAGRYGTGLLSIAATDPIGIDLLSTHWGIVEHEAATHGHTVNRDKWRLMGPMHIAETEKQARENCRYGLQWVFEYLSHIIPLGDEPLPTDYDDLVTALNESGRAVIGTPAMARAQIERLIDKSGGFGTYLMLGADFANWPATLRHYELFAEEVMPHFDGQMAPVQAAYDRVVGAGSVYVDATLNSQVASMVSYQQEREAAGSSWRIPGT</sequence>
<evidence type="ECO:0000259" key="4">
    <source>
        <dbReference type="Pfam" id="PF00296"/>
    </source>
</evidence>
<evidence type="ECO:0000313" key="6">
    <source>
        <dbReference type="EMBL" id="CAB5065832.1"/>
    </source>
</evidence>
<dbReference type="GO" id="GO:0004497">
    <property type="term" value="F:monooxygenase activity"/>
    <property type="evidence" value="ECO:0007669"/>
    <property type="project" value="UniProtKB-KW"/>
</dbReference>
<accession>A0A6J6SUX3</accession>
<dbReference type="PANTHER" id="PTHR30137:SF16">
    <property type="entry name" value="BLL0895 PROTEIN"/>
    <property type="match status" value="1"/>
</dbReference>
<dbReference type="InterPro" id="IPR011251">
    <property type="entry name" value="Luciferase-like_dom"/>
</dbReference>
<dbReference type="EMBL" id="CAEZYY010000002">
    <property type="protein sequence ID" value="CAB4738570.1"/>
    <property type="molecule type" value="Genomic_DNA"/>
</dbReference>
<keyword evidence="1" id="KW-0285">Flavoprotein</keyword>
<dbReference type="Pfam" id="PF00296">
    <property type="entry name" value="Bac_luciferase"/>
    <property type="match status" value="1"/>
</dbReference>
<keyword evidence="2" id="KW-0560">Oxidoreductase</keyword>
<feature type="domain" description="Luciferase-like" evidence="4">
    <location>
        <begin position="7"/>
        <end position="305"/>
    </location>
</feature>
<evidence type="ECO:0000256" key="1">
    <source>
        <dbReference type="ARBA" id="ARBA00022630"/>
    </source>
</evidence>
<evidence type="ECO:0000256" key="2">
    <source>
        <dbReference type="ARBA" id="ARBA00023002"/>
    </source>
</evidence>
<protein>
    <submittedName>
        <fullName evidence="5">Unannotated protein</fullName>
    </submittedName>
</protein>
<evidence type="ECO:0000313" key="5">
    <source>
        <dbReference type="EMBL" id="CAB4738570.1"/>
    </source>
</evidence>
<dbReference type="PANTHER" id="PTHR30137">
    <property type="entry name" value="LUCIFERASE-LIKE MONOOXYGENASE"/>
    <property type="match status" value="1"/>
</dbReference>
<evidence type="ECO:0000256" key="3">
    <source>
        <dbReference type="ARBA" id="ARBA00023033"/>
    </source>
</evidence>
<organism evidence="5">
    <name type="scientific">freshwater metagenome</name>
    <dbReference type="NCBI Taxonomy" id="449393"/>
    <lineage>
        <taxon>unclassified sequences</taxon>
        <taxon>metagenomes</taxon>
        <taxon>ecological metagenomes</taxon>
    </lineage>
</organism>
<dbReference type="GO" id="GO:0005829">
    <property type="term" value="C:cytosol"/>
    <property type="evidence" value="ECO:0007669"/>
    <property type="project" value="TreeGrafter"/>
</dbReference>
<dbReference type="AlphaFoldDB" id="A0A6J6SUX3"/>